<dbReference type="Pfam" id="PF00027">
    <property type="entry name" value="cNMP_binding"/>
    <property type="match status" value="1"/>
</dbReference>
<evidence type="ECO:0000256" key="4">
    <source>
        <dbReference type="SAM" id="MobiDB-lite"/>
    </source>
</evidence>
<dbReference type="InterPro" id="IPR050397">
    <property type="entry name" value="Env_Response_Regulators"/>
</dbReference>
<dbReference type="InterPro" id="IPR036390">
    <property type="entry name" value="WH_DNA-bd_sf"/>
</dbReference>
<dbReference type="SMART" id="SM00419">
    <property type="entry name" value="HTH_CRP"/>
    <property type="match status" value="1"/>
</dbReference>
<feature type="region of interest" description="Disordered" evidence="4">
    <location>
        <begin position="43"/>
        <end position="78"/>
    </location>
</feature>
<keyword evidence="1" id="KW-0805">Transcription regulation</keyword>
<dbReference type="OrthoDB" id="5290098at2"/>
<dbReference type="PROSITE" id="PS51063">
    <property type="entry name" value="HTH_CRP_2"/>
    <property type="match status" value="1"/>
</dbReference>
<evidence type="ECO:0000313" key="8">
    <source>
        <dbReference type="Proteomes" id="UP000283587"/>
    </source>
</evidence>
<keyword evidence="2" id="KW-0238">DNA-binding</keyword>
<gene>
    <name evidence="7" type="ORF">D3P05_08510</name>
</gene>
<evidence type="ECO:0000256" key="3">
    <source>
        <dbReference type="ARBA" id="ARBA00023163"/>
    </source>
</evidence>
<evidence type="ECO:0000256" key="1">
    <source>
        <dbReference type="ARBA" id="ARBA00023015"/>
    </source>
</evidence>
<dbReference type="SUPFAM" id="SSF46785">
    <property type="entry name" value="Winged helix' DNA-binding domain"/>
    <property type="match status" value="1"/>
</dbReference>
<accession>A0A419A8I7</accession>
<dbReference type="Gene3D" id="2.60.120.10">
    <property type="entry name" value="Jelly Rolls"/>
    <property type="match status" value="1"/>
</dbReference>
<dbReference type="SUPFAM" id="SSF51206">
    <property type="entry name" value="cAMP-binding domain-like"/>
    <property type="match status" value="1"/>
</dbReference>
<comment type="caution">
    <text evidence="7">The sequence shown here is derived from an EMBL/GenBank/DDBJ whole genome shotgun (WGS) entry which is preliminary data.</text>
</comment>
<organism evidence="7 8">
    <name type="scientific">Paracoccus siganidrum</name>
    <dbReference type="NCBI Taxonomy" id="1276757"/>
    <lineage>
        <taxon>Bacteria</taxon>
        <taxon>Pseudomonadati</taxon>
        <taxon>Pseudomonadota</taxon>
        <taxon>Alphaproteobacteria</taxon>
        <taxon>Rhodobacterales</taxon>
        <taxon>Paracoccaceae</taxon>
        <taxon>Paracoccus</taxon>
    </lineage>
</organism>
<dbReference type="InterPro" id="IPR014710">
    <property type="entry name" value="RmlC-like_jellyroll"/>
</dbReference>
<dbReference type="PANTHER" id="PTHR24567:SF74">
    <property type="entry name" value="HTH-TYPE TRANSCRIPTIONAL REGULATOR ARCR"/>
    <property type="match status" value="1"/>
</dbReference>
<dbReference type="Pfam" id="PF13545">
    <property type="entry name" value="HTH_Crp_2"/>
    <property type="match status" value="1"/>
</dbReference>
<dbReference type="InterPro" id="IPR018490">
    <property type="entry name" value="cNMP-bd_dom_sf"/>
</dbReference>
<reference evidence="8" key="1">
    <citation type="submission" date="2018-09" db="EMBL/GenBank/DDBJ databases">
        <title>Paracoccus onubensis nov. sp. a moderate halophilic bacterium isolated from Gruta de las Maravillas (Aracena, Spain).</title>
        <authorList>
            <person name="Jurado V."/>
            <person name="Gutierrez-Patricio S."/>
            <person name="Gonzalez-Pimentel J.L."/>
            <person name="Miller A.Z."/>
            <person name="Laiz L."/>
            <person name="Saiz-Jimenez C."/>
        </authorList>
    </citation>
    <scope>NUCLEOTIDE SEQUENCE [LARGE SCALE GENOMIC DNA]</scope>
    <source>
        <strain evidence="8">DSM 26381</strain>
    </source>
</reference>
<proteinExistence type="predicted"/>
<feature type="domain" description="Cyclic nucleotide-binding" evidence="5">
    <location>
        <begin position="90"/>
        <end position="184"/>
    </location>
</feature>
<dbReference type="GO" id="GO:0003677">
    <property type="term" value="F:DNA binding"/>
    <property type="evidence" value="ECO:0007669"/>
    <property type="project" value="UniProtKB-KW"/>
</dbReference>
<evidence type="ECO:0000256" key="2">
    <source>
        <dbReference type="ARBA" id="ARBA00023125"/>
    </source>
</evidence>
<dbReference type="InterPro" id="IPR012318">
    <property type="entry name" value="HTH_CRP"/>
</dbReference>
<keyword evidence="8" id="KW-1185">Reference proteome</keyword>
<dbReference type="SMART" id="SM00100">
    <property type="entry name" value="cNMP"/>
    <property type="match status" value="1"/>
</dbReference>
<dbReference type="AlphaFoldDB" id="A0A419A8I7"/>
<dbReference type="CDD" id="cd00038">
    <property type="entry name" value="CAP_ED"/>
    <property type="match status" value="1"/>
</dbReference>
<name>A0A419A8I7_9RHOB</name>
<dbReference type="PANTHER" id="PTHR24567">
    <property type="entry name" value="CRP FAMILY TRANSCRIPTIONAL REGULATORY PROTEIN"/>
    <property type="match status" value="1"/>
</dbReference>
<dbReference type="EMBL" id="QZEW01000029">
    <property type="protein sequence ID" value="RJL18002.1"/>
    <property type="molecule type" value="Genomic_DNA"/>
</dbReference>
<keyword evidence="3" id="KW-0804">Transcription</keyword>
<dbReference type="GO" id="GO:0003700">
    <property type="term" value="F:DNA-binding transcription factor activity"/>
    <property type="evidence" value="ECO:0007669"/>
    <property type="project" value="TreeGrafter"/>
</dbReference>
<dbReference type="Proteomes" id="UP000283587">
    <property type="component" value="Unassembled WGS sequence"/>
</dbReference>
<dbReference type="InterPro" id="IPR000595">
    <property type="entry name" value="cNMP-bd_dom"/>
</dbReference>
<dbReference type="GO" id="GO:0005829">
    <property type="term" value="C:cytosol"/>
    <property type="evidence" value="ECO:0007669"/>
    <property type="project" value="TreeGrafter"/>
</dbReference>
<sequence length="296" mass="32567">MRIIITDCAGNRWPLAELPGAVIFRLFPCPFVPLSKAVPCSPAARCGENDRGSQLTRRADSTGDSEQTARGRRDGRGAFRAYDQIPQPALLRGMAGDRLRAFLSECSQHSHPASTEILRQGEKAENAFLIARGRVEVSYIDIDGNVIIAHIARPGEVVGEVELFSGRPCAASCRTLPDTVLLSFGADLLFRHVPAAVLLKNLANIMHDRLTRDNRQQSIAQFYPADRRICLHLLNLTTPMDPETRIGQADLASLSGTSRETVNRTLAKLRAMAIIDIGRGRVRILDRARLEAVKLN</sequence>
<feature type="compositionally biased region" description="Basic and acidic residues" evidence="4">
    <location>
        <begin position="47"/>
        <end position="77"/>
    </location>
</feature>
<evidence type="ECO:0000259" key="6">
    <source>
        <dbReference type="PROSITE" id="PS51063"/>
    </source>
</evidence>
<evidence type="ECO:0000259" key="5">
    <source>
        <dbReference type="PROSITE" id="PS50042"/>
    </source>
</evidence>
<feature type="domain" description="HTH crp-type" evidence="6">
    <location>
        <begin position="223"/>
        <end position="288"/>
    </location>
</feature>
<dbReference type="Gene3D" id="1.10.10.10">
    <property type="entry name" value="Winged helix-like DNA-binding domain superfamily/Winged helix DNA-binding domain"/>
    <property type="match status" value="1"/>
</dbReference>
<evidence type="ECO:0000313" key="7">
    <source>
        <dbReference type="EMBL" id="RJL18002.1"/>
    </source>
</evidence>
<protein>
    <submittedName>
        <fullName evidence="7">Crp/Fnr family transcriptional regulator</fullName>
    </submittedName>
</protein>
<dbReference type="PROSITE" id="PS50042">
    <property type="entry name" value="CNMP_BINDING_3"/>
    <property type="match status" value="1"/>
</dbReference>
<dbReference type="InterPro" id="IPR036388">
    <property type="entry name" value="WH-like_DNA-bd_sf"/>
</dbReference>